<keyword evidence="1" id="KW-0805">Transcription regulation</keyword>
<dbReference type="EMBL" id="JARBHI010000016">
    <property type="protein sequence ID" value="MDE1656826.1"/>
    <property type="molecule type" value="Genomic_DNA"/>
</dbReference>
<comment type="caution">
    <text evidence="6">The sequence shown here is derived from an EMBL/GenBank/DDBJ whole genome shotgun (WGS) entry which is preliminary data.</text>
</comment>
<evidence type="ECO:0000256" key="1">
    <source>
        <dbReference type="ARBA" id="ARBA00023015"/>
    </source>
</evidence>
<dbReference type="SUPFAM" id="SSF46785">
    <property type="entry name" value="Winged helix' DNA-binding domain"/>
    <property type="match status" value="1"/>
</dbReference>
<dbReference type="InterPro" id="IPR051011">
    <property type="entry name" value="Metal_resp_trans_reg"/>
</dbReference>
<keyword evidence="7" id="KW-1185">Reference proteome</keyword>
<dbReference type="InterPro" id="IPR036390">
    <property type="entry name" value="WH_DNA-bd_sf"/>
</dbReference>
<dbReference type="Proteomes" id="UP001219297">
    <property type="component" value="Unassembled WGS sequence"/>
</dbReference>
<dbReference type="RefSeq" id="WP_274735202.1">
    <property type="nucleotide sequence ID" value="NZ_JARBHI010000016.1"/>
</dbReference>
<keyword evidence="2" id="KW-0238">DNA-binding</keyword>
<dbReference type="SMART" id="SM00418">
    <property type="entry name" value="HTH_ARSR"/>
    <property type="match status" value="1"/>
</dbReference>
<evidence type="ECO:0000259" key="5">
    <source>
        <dbReference type="SMART" id="SM00418"/>
    </source>
</evidence>
<dbReference type="InterPro" id="IPR011991">
    <property type="entry name" value="ArsR-like_HTH"/>
</dbReference>
<evidence type="ECO:0000313" key="7">
    <source>
        <dbReference type="Proteomes" id="UP001219297"/>
    </source>
</evidence>
<gene>
    <name evidence="6" type="ORF">PWJ81_07055</name>
</gene>
<feature type="compositionally biased region" description="Low complexity" evidence="4">
    <location>
        <begin position="17"/>
        <end position="37"/>
    </location>
</feature>
<dbReference type="InterPro" id="IPR036388">
    <property type="entry name" value="WH-like_DNA-bd_sf"/>
</dbReference>
<organism evidence="6 7">
    <name type="scientific">Actinotignum sanguinis</name>
    <dbReference type="NCBI Taxonomy" id="1445614"/>
    <lineage>
        <taxon>Bacteria</taxon>
        <taxon>Bacillati</taxon>
        <taxon>Actinomycetota</taxon>
        <taxon>Actinomycetes</taxon>
        <taxon>Actinomycetales</taxon>
        <taxon>Actinomycetaceae</taxon>
        <taxon>Actinotignum</taxon>
    </lineage>
</organism>
<feature type="region of interest" description="Disordered" evidence="4">
    <location>
        <begin position="1"/>
        <end position="37"/>
    </location>
</feature>
<evidence type="ECO:0000256" key="4">
    <source>
        <dbReference type="SAM" id="MobiDB-lite"/>
    </source>
</evidence>
<dbReference type="InterPro" id="IPR001845">
    <property type="entry name" value="HTH_ArsR_DNA-bd_dom"/>
</dbReference>
<reference evidence="6 7" key="1">
    <citation type="submission" date="2023-02" db="EMBL/GenBank/DDBJ databases">
        <title>Defining the Infant Male Urobiome and Moving Towards Mechanisms in Urobiome Research.</title>
        <authorList>
            <person name="Reasoner S."/>
            <person name="Flores V."/>
            <person name="Van Horn G."/>
            <person name="Morales G."/>
            <person name="Peard L."/>
            <person name="Abelson B."/>
            <person name="Manuel C."/>
            <person name="Lee J."/>
            <person name="Baker B."/>
            <person name="Williams T."/>
            <person name="Schmitz J."/>
            <person name="Clayton D."/>
            <person name="Hadjifrangiskou M."/>
        </authorList>
    </citation>
    <scope>NUCLEOTIDE SEQUENCE [LARGE SCALE GENOMIC DNA]</scope>
    <source>
        <strain evidence="6 7">AS1053</strain>
    </source>
</reference>
<dbReference type="PANTHER" id="PTHR43132">
    <property type="entry name" value="ARSENICAL RESISTANCE OPERON REPRESSOR ARSR-RELATED"/>
    <property type="match status" value="1"/>
</dbReference>
<feature type="domain" description="HTH arsR-type" evidence="5">
    <location>
        <begin position="45"/>
        <end position="127"/>
    </location>
</feature>
<feature type="region of interest" description="Disordered" evidence="4">
    <location>
        <begin position="200"/>
        <end position="226"/>
    </location>
</feature>
<dbReference type="CDD" id="cd00090">
    <property type="entry name" value="HTH_ARSR"/>
    <property type="match status" value="1"/>
</dbReference>
<evidence type="ECO:0000256" key="3">
    <source>
        <dbReference type="ARBA" id="ARBA00023163"/>
    </source>
</evidence>
<evidence type="ECO:0000313" key="6">
    <source>
        <dbReference type="EMBL" id="MDE1656826.1"/>
    </source>
</evidence>
<evidence type="ECO:0000256" key="2">
    <source>
        <dbReference type="ARBA" id="ARBA00023125"/>
    </source>
</evidence>
<dbReference type="Gene3D" id="1.10.10.10">
    <property type="entry name" value="Winged helix-like DNA-binding domain superfamily/Winged helix DNA-binding domain"/>
    <property type="match status" value="1"/>
</dbReference>
<sequence length="245" mass="26670">MASSDSTAESRDTPEMTSADSGSAPTAGTTTGTTTPETVARLNREQLRALSHPVRLSLLHTLSRLGHARAADLAEELELPANSMSYHLRILARGGLIREDPTRARDKRDRVWTLTSPRMATDSSLPNSEYSKSVTAAGTAILEWATSLWLAAMTARTNHPEERPLFTSLHPAEVLLTREQAADLSKKMYELVEEYRVDNEAGAATRPNNSSDSSKKATPENATPFVTLQAIIPRSPGHNTHASTR</sequence>
<name>A0ABT5V7L6_9ACTO</name>
<dbReference type="PANTHER" id="PTHR43132:SF2">
    <property type="entry name" value="ARSENICAL RESISTANCE OPERON REPRESSOR ARSR-RELATED"/>
    <property type="match status" value="1"/>
</dbReference>
<dbReference type="Pfam" id="PF12840">
    <property type="entry name" value="HTH_20"/>
    <property type="match status" value="1"/>
</dbReference>
<accession>A0ABT5V7L6</accession>
<protein>
    <submittedName>
        <fullName evidence="6">Helix-turn-helix domain-containing protein</fullName>
    </submittedName>
</protein>
<proteinExistence type="predicted"/>
<keyword evidence="3" id="KW-0804">Transcription</keyword>
<dbReference type="GeneID" id="83608694"/>